<dbReference type="RefSeq" id="WP_320321047.1">
    <property type="nucleotide sequence ID" value="NZ_JAVIIP010000010.1"/>
</dbReference>
<name>A0ABU5AQX2_9HYPH</name>
<organism evidence="1 2">
    <name type="scientific">Mesorhizobium abyssinicae</name>
    <dbReference type="NCBI Taxonomy" id="1209958"/>
    <lineage>
        <taxon>Bacteria</taxon>
        <taxon>Pseudomonadati</taxon>
        <taxon>Pseudomonadota</taxon>
        <taxon>Alphaproteobacteria</taxon>
        <taxon>Hyphomicrobiales</taxon>
        <taxon>Phyllobacteriaceae</taxon>
        <taxon>Mesorhizobium</taxon>
    </lineage>
</organism>
<comment type="caution">
    <text evidence="1">The sequence shown here is derived from an EMBL/GenBank/DDBJ whole genome shotgun (WGS) entry which is preliminary data.</text>
</comment>
<sequence length="504" mass="53868">MHALAKGRALAPAMISGIRSLGGMEGATMRRQAVLAVVAAIMGIAPIAPAAGAQAQPGACAHTPAILDAGDFLLAEPATFPNFWRDRFGDDAAYLKIRYGGLAYTEGSALLAGLEKRGHPPLRIVELRLAYATTPDRAAMIAGMQPLPKAQSIVPQLGQSAWRALVTEDGGDWLLGELARWQASDANNASVGAAGIAQALADLDDEAKSRFAKRAEDAGIWRLALDVRAFEDNLTDFVSALDRLPATVLPKKDDRAQFIRNALHAADLRPSFDISKQPAEVQAIDRKNDLGAVLRKVGRLVAYAPQTAMLLQVINYSGDLRVGTTVAEGLNARIAAKQLDPINNPDAVTAAMLDGLDYVLGRKDRESILAGFGISDVQGEMAESFVERALARFTLAPFMQGGETEAPPRPKQLAAAFPWEQWVGLAGKLKAGETISPDDRIVAADLMIAADRPADAVGFLKTAGDWKTAVGRAHQLALDLDRRCADLLRPPVALAQPLYRFEPR</sequence>
<accession>A0ABU5AQX2</accession>
<gene>
    <name evidence="1" type="ORF">RFM23_18885</name>
</gene>
<dbReference type="Proteomes" id="UP001276564">
    <property type="component" value="Unassembled WGS sequence"/>
</dbReference>
<dbReference type="EMBL" id="JAVIIP010000010">
    <property type="protein sequence ID" value="MDX8539688.1"/>
    <property type="molecule type" value="Genomic_DNA"/>
</dbReference>
<reference evidence="1 2" key="1">
    <citation type="submission" date="2023-08" db="EMBL/GenBank/DDBJ databases">
        <title>Implementing the SeqCode for naming new Mesorhizobium species isolated from Vachellia karroo root nodules.</title>
        <authorList>
            <person name="Van Lill M."/>
        </authorList>
    </citation>
    <scope>NUCLEOTIDE SEQUENCE [LARGE SCALE GENOMIC DNA]</scope>
    <source>
        <strain evidence="1 2">VK4B</strain>
    </source>
</reference>
<evidence type="ECO:0000313" key="2">
    <source>
        <dbReference type="Proteomes" id="UP001276564"/>
    </source>
</evidence>
<proteinExistence type="predicted"/>
<protein>
    <submittedName>
        <fullName evidence="1">Uncharacterized protein</fullName>
    </submittedName>
</protein>
<evidence type="ECO:0000313" key="1">
    <source>
        <dbReference type="EMBL" id="MDX8539688.1"/>
    </source>
</evidence>
<keyword evidence="2" id="KW-1185">Reference proteome</keyword>